<dbReference type="AlphaFoldDB" id="A0A4Y9T5E0"/>
<evidence type="ECO:0000313" key="7">
    <source>
        <dbReference type="EMBL" id="TFW32357.1"/>
    </source>
</evidence>
<dbReference type="SMART" id="SM00422">
    <property type="entry name" value="HTH_MERR"/>
    <property type="match status" value="1"/>
</dbReference>
<keyword evidence="5" id="KW-0175">Coiled coil</keyword>
<gene>
    <name evidence="7" type="ORF">E4O92_10185</name>
</gene>
<comment type="caution">
    <text evidence="7">The sequence shown here is derived from an EMBL/GenBank/DDBJ whole genome shotgun (WGS) entry which is preliminary data.</text>
</comment>
<dbReference type="GO" id="GO:0003700">
    <property type="term" value="F:DNA-binding transcription factor activity"/>
    <property type="evidence" value="ECO:0007669"/>
    <property type="project" value="InterPro"/>
</dbReference>
<dbReference type="Proteomes" id="UP000297258">
    <property type="component" value="Unassembled WGS sequence"/>
</dbReference>
<dbReference type="PROSITE" id="PS00552">
    <property type="entry name" value="HTH_MERR_1"/>
    <property type="match status" value="1"/>
</dbReference>
<keyword evidence="8" id="KW-1185">Reference proteome</keyword>
<evidence type="ECO:0000256" key="5">
    <source>
        <dbReference type="SAM" id="Coils"/>
    </source>
</evidence>
<dbReference type="InterPro" id="IPR047057">
    <property type="entry name" value="MerR_fam"/>
</dbReference>
<dbReference type="PROSITE" id="PS50937">
    <property type="entry name" value="HTH_MERR_2"/>
    <property type="match status" value="1"/>
</dbReference>
<dbReference type="Gene3D" id="1.10.1660.10">
    <property type="match status" value="1"/>
</dbReference>
<feature type="domain" description="HTH merR-type" evidence="6">
    <location>
        <begin position="1"/>
        <end position="68"/>
    </location>
</feature>
<keyword evidence="2" id="KW-0805">Transcription regulation</keyword>
<reference evidence="7 8" key="1">
    <citation type="submission" date="2019-03" db="EMBL/GenBank/DDBJ databases">
        <title>Draft genome of Massilia hortus sp. nov., a novel bacterial species of the Oxalobacteraceae family.</title>
        <authorList>
            <person name="Peta V."/>
            <person name="Raths R."/>
            <person name="Bucking H."/>
        </authorList>
    </citation>
    <scope>NUCLEOTIDE SEQUENCE [LARGE SCALE GENOMIC DNA]</scope>
    <source>
        <strain evidence="7 8">ONC3</strain>
    </source>
</reference>
<evidence type="ECO:0000313" key="8">
    <source>
        <dbReference type="Proteomes" id="UP000297258"/>
    </source>
</evidence>
<evidence type="ECO:0000256" key="1">
    <source>
        <dbReference type="ARBA" id="ARBA00022491"/>
    </source>
</evidence>
<dbReference type="OrthoDB" id="9808480at2"/>
<evidence type="ECO:0000256" key="3">
    <source>
        <dbReference type="ARBA" id="ARBA00023125"/>
    </source>
</evidence>
<keyword evidence="1" id="KW-0678">Repressor</keyword>
<dbReference type="InterPro" id="IPR000551">
    <property type="entry name" value="MerR-type_HTH_dom"/>
</dbReference>
<dbReference type="SUPFAM" id="SSF46955">
    <property type="entry name" value="Putative DNA-binding domain"/>
    <property type="match status" value="1"/>
</dbReference>
<dbReference type="GO" id="GO:0003677">
    <property type="term" value="F:DNA binding"/>
    <property type="evidence" value="ECO:0007669"/>
    <property type="project" value="UniProtKB-KW"/>
</dbReference>
<sequence>MRIGAVAQAAGVSCDTLRYYEKLGLVRSTRAGNGYRRYAPETAQLVSYIRTAQKLGFSLAEIGASMPSVWQAADPDAAVAELLAQKVKILDDRIEELQSLKDELLKRVRQQCPLSRVTVPEEVNFRGAPAVLDA</sequence>
<evidence type="ECO:0000256" key="4">
    <source>
        <dbReference type="ARBA" id="ARBA00023163"/>
    </source>
</evidence>
<dbReference type="InterPro" id="IPR009061">
    <property type="entry name" value="DNA-bd_dom_put_sf"/>
</dbReference>
<dbReference type="PRINTS" id="PR00040">
    <property type="entry name" value="HTHMERR"/>
</dbReference>
<accession>A0A4Y9T5E0</accession>
<organism evidence="7 8">
    <name type="scientific">Massilia horti</name>
    <dbReference type="NCBI Taxonomy" id="2562153"/>
    <lineage>
        <taxon>Bacteria</taxon>
        <taxon>Pseudomonadati</taxon>
        <taxon>Pseudomonadota</taxon>
        <taxon>Betaproteobacteria</taxon>
        <taxon>Burkholderiales</taxon>
        <taxon>Oxalobacteraceae</taxon>
        <taxon>Telluria group</taxon>
        <taxon>Massilia</taxon>
    </lineage>
</organism>
<keyword evidence="4" id="KW-0804">Transcription</keyword>
<name>A0A4Y9T5E0_9BURK</name>
<dbReference type="EMBL" id="SPUM01000061">
    <property type="protein sequence ID" value="TFW32357.1"/>
    <property type="molecule type" value="Genomic_DNA"/>
</dbReference>
<evidence type="ECO:0000259" key="6">
    <source>
        <dbReference type="PROSITE" id="PS50937"/>
    </source>
</evidence>
<proteinExistence type="predicted"/>
<evidence type="ECO:0000256" key="2">
    <source>
        <dbReference type="ARBA" id="ARBA00023015"/>
    </source>
</evidence>
<dbReference type="PANTHER" id="PTHR30204:SF69">
    <property type="entry name" value="MERR-FAMILY TRANSCRIPTIONAL REGULATOR"/>
    <property type="match status" value="1"/>
</dbReference>
<keyword evidence="3" id="KW-0238">DNA-binding</keyword>
<feature type="coiled-coil region" evidence="5">
    <location>
        <begin position="80"/>
        <end position="107"/>
    </location>
</feature>
<dbReference type="Pfam" id="PF13411">
    <property type="entry name" value="MerR_1"/>
    <property type="match status" value="1"/>
</dbReference>
<protein>
    <submittedName>
        <fullName evidence="7">MerR family transcriptional regulator</fullName>
    </submittedName>
</protein>
<dbReference type="PANTHER" id="PTHR30204">
    <property type="entry name" value="REDOX-CYCLING DRUG-SENSING TRANSCRIPTIONAL ACTIVATOR SOXR"/>
    <property type="match status" value="1"/>
</dbReference>